<evidence type="ECO:0000256" key="1">
    <source>
        <dbReference type="SAM" id="MobiDB-lite"/>
    </source>
</evidence>
<evidence type="ECO:0000259" key="2">
    <source>
        <dbReference type="Pfam" id="PF03184"/>
    </source>
</evidence>
<reference evidence="3" key="1">
    <citation type="journal article" date="2023" name="G3 (Bethesda)">
        <title>Whole genome assemblies of Zophobas morio and Tenebrio molitor.</title>
        <authorList>
            <person name="Kaur S."/>
            <person name="Stinson S.A."/>
            <person name="diCenzo G.C."/>
        </authorList>
    </citation>
    <scope>NUCLEOTIDE SEQUENCE</scope>
    <source>
        <strain evidence="3">QUZm001</strain>
    </source>
</reference>
<name>A0AA38MNA3_9CUCU</name>
<sequence>MARAKGFNRKNVTDFFNIYERIVDENQFDAARIYNLDESGFSTIQKKPQKILARKGKKQVGVISSGERGVNTTIVCCFNGTGVYVPPMFIFKRMRMHESLKNGAPPGSLVEVSESGYINSNLFTKYLQHFVKTIKPTKDQKVLLLLDGHATHTKNLDALELARDHGIILLQLPAHVTHNMQPLDVGFFSPLEKRYVINQETWLRSNPRCVITQFQITALLGEAYCEAATVANAIGGFKGSGIWPVSRHVFSDVYFAAADILNESENENDTVTRNVTPIAEIGGTENVRETTVSQDFTIDEHSNPNNKTEKQLITEVENNTKLETEELRLDDETATLHYYTPLEISPMPKIIKQTTKRKRKTQKTTLLTTTPYKEQLEQKKKQKTKSKFVDELKEPKAGPSGLRKDTIPNTKQDCSARKQCWKT</sequence>
<gene>
    <name evidence="3" type="ORF">Zmor_006133</name>
</gene>
<protein>
    <recommendedName>
        <fullName evidence="2">DDE-1 domain-containing protein</fullName>
    </recommendedName>
</protein>
<evidence type="ECO:0000313" key="4">
    <source>
        <dbReference type="Proteomes" id="UP001168821"/>
    </source>
</evidence>
<dbReference type="Pfam" id="PF03184">
    <property type="entry name" value="DDE_1"/>
    <property type="match status" value="1"/>
</dbReference>
<comment type="caution">
    <text evidence="3">The sequence shown here is derived from an EMBL/GenBank/DDBJ whole genome shotgun (WGS) entry which is preliminary data.</text>
</comment>
<organism evidence="3 4">
    <name type="scientific">Zophobas morio</name>
    <dbReference type="NCBI Taxonomy" id="2755281"/>
    <lineage>
        <taxon>Eukaryota</taxon>
        <taxon>Metazoa</taxon>
        <taxon>Ecdysozoa</taxon>
        <taxon>Arthropoda</taxon>
        <taxon>Hexapoda</taxon>
        <taxon>Insecta</taxon>
        <taxon>Pterygota</taxon>
        <taxon>Neoptera</taxon>
        <taxon>Endopterygota</taxon>
        <taxon>Coleoptera</taxon>
        <taxon>Polyphaga</taxon>
        <taxon>Cucujiformia</taxon>
        <taxon>Tenebrionidae</taxon>
        <taxon>Zophobas</taxon>
    </lineage>
</organism>
<dbReference type="PANTHER" id="PTHR19303:SF74">
    <property type="entry name" value="POGO TRANSPOSABLE ELEMENT WITH KRAB DOMAIN"/>
    <property type="match status" value="1"/>
</dbReference>
<dbReference type="InterPro" id="IPR004875">
    <property type="entry name" value="DDE_SF_endonuclease_dom"/>
</dbReference>
<dbReference type="GO" id="GO:0003677">
    <property type="term" value="F:DNA binding"/>
    <property type="evidence" value="ECO:0007669"/>
    <property type="project" value="TreeGrafter"/>
</dbReference>
<dbReference type="GO" id="GO:0005634">
    <property type="term" value="C:nucleus"/>
    <property type="evidence" value="ECO:0007669"/>
    <property type="project" value="TreeGrafter"/>
</dbReference>
<evidence type="ECO:0000313" key="3">
    <source>
        <dbReference type="EMBL" id="KAJ3661747.1"/>
    </source>
</evidence>
<proteinExistence type="predicted"/>
<feature type="region of interest" description="Disordered" evidence="1">
    <location>
        <begin position="355"/>
        <end position="423"/>
    </location>
</feature>
<dbReference type="Gene3D" id="3.30.420.10">
    <property type="entry name" value="Ribonuclease H-like superfamily/Ribonuclease H"/>
    <property type="match status" value="1"/>
</dbReference>
<keyword evidence="4" id="KW-1185">Reference proteome</keyword>
<dbReference type="Proteomes" id="UP001168821">
    <property type="component" value="Unassembled WGS sequence"/>
</dbReference>
<accession>A0AA38MNA3</accession>
<feature type="compositionally biased region" description="Basic and acidic residues" evidence="1">
    <location>
        <begin position="387"/>
        <end position="406"/>
    </location>
</feature>
<dbReference type="InterPro" id="IPR036397">
    <property type="entry name" value="RNaseH_sf"/>
</dbReference>
<dbReference type="PANTHER" id="PTHR19303">
    <property type="entry name" value="TRANSPOSON"/>
    <property type="match status" value="1"/>
</dbReference>
<dbReference type="AlphaFoldDB" id="A0AA38MNA3"/>
<dbReference type="InterPro" id="IPR050863">
    <property type="entry name" value="CenT-Element_Derived"/>
</dbReference>
<feature type="domain" description="DDE-1" evidence="2">
    <location>
        <begin position="72"/>
        <end position="204"/>
    </location>
</feature>
<dbReference type="EMBL" id="JALNTZ010000002">
    <property type="protein sequence ID" value="KAJ3661747.1"/>
    <property type="molecule type" value="Genomic_DNA"/>
</dbReference>